<keyword evidence="2" id="KW-0456">Lyase</keyword>
<protein>
    <recommendedName>
        <fullName evidence="1">3-dehydroquinate dehydratase</fullName>
        <ecNumber evidence="1">4.2.1.10</ecNumber>
    </recommendedName>
</protein>
<dbReference type="Gene3D" id="3.40.50.9100">
    <property type="entry name" value="Dehydroquinase, class II"/>
    <property type="match status" value="1"/>
</dbReference>
<dbReference type="SUPFAM" id="SSF52304">
    <property type="entry name" value="Type II 3-dehydroquinate dehydratase"/>
    <property type="match status" value="1"/>
</dbReference>
<dbReference type="EMBL" id="JBGBPQ010000025">
    <property type="protein sequence ID" value="KAL1499375.1"/>
    <property type="molecule type" value="Genomic_DNA"/>
</dbReference>
<dbReference type="GO" id="GO:0003855">
    <property type="term" value="F:3-dehydroquinate dehydratase activity"/>
    <property type="evidence" value="ECO:0007669"/>
    <property type="project" value="UniProtKB-EC"/>
</dbReference>
<dbReference type="InterPro" id="IPR001874">
    <property type="entry name" value="DHquinase_II"/>
</dbReference>
<evidence type="ECO:0000256" key="2">
    <source>
        <dbReference type="ARBA" id="ARBA00023239"/>
    </source>
</evidence>
<feature type="region of interest" description="Disordered" evidence="3">
    <location>
        <begin position="64"/>
        <end position="100"/>
    </location>
</feature>
<dbReference type="EC" id="4.2.1.10" evidence="1"/>
<proteinExistence type="inferred from homology"/>
<dbReference type="CDD" id="cd00466">
    <property type="entry name" value="DHQase_II"/>
    <property type="match status" value="1"/>
</dbReference>
<dbReference type="GO" id="GO:0019631">
    <property type="term" value="P:quinate catabolic process"/>
    <property type="evidence" value="ECO:0007669"/>
    <property type="project" value="TreeGrafter"/>
</dbReference>
<evidence type="ECO:0000256" key="3">
    <source>
        <dbReference type="SAM" id="MobiDB-lite"/>
    </source>
</evidence>
<dbReference type="NCBIfam" id="NF003807">
    <property type="entry name" value="PRK05395.1-4"/>
    <property type="match status" value="1"/>
</dbReference>
<dbReference type="PANTHER" id="PTHR21272">
    <property type="entry name" value="CATABOLIC 3-DEHYDROQUINASE"/>
    <property type="match status" value="1"/>
</dbReference>
<dbReference type="AlphaFoldDB" id="A0AB34IHJ8"/>
<evidence type="ECO:0000256" key="1">
    <source>
        <dbReference type="ARBA" id="ARBA00012060"/>
    </source>
</evidence>
<reference evidence="4 5" key="1">
    <citation type="journal article" date="2024" name="Science">
        <title>Giant polyketide synthase enzymes in the biosynthesis of giant marine polyether toxins.</title>
        <authorList>
            <person name="Fallon T.R."/>
            <person name="Shende V.V."/>
            <person name="Wierzbicki I.H."/>
            <person name="Pendleton A.L."/>
            <person name="Watervoot N.F."/>
            <person name="Auber R.P."/>
            <person name="Gonzalez D.J."/>
            <person name="Wisecaver J.H."/>
            <person name="Moore B.S."/>
        </authorList>
    </citation>
    <scope>NUCLEOTIDE SEQUENCE [LARGE SCALE GENOMIC DNA]</scope>
    <source>
        <strain evidence="4 5">12B1</strain>
    </source>
</reference>
<gene>
    <name evidence="4" type="ORF">AB1Y20_011581</name>
</gene>
<dbReference type="Pfam" id="PF01220">
    <property type="entry name" value="DHquinase_II"/>
    <property type="match status" value="1"/>
</dbReference>
<dbReference type="Proteomes" id="UP001515480">
    <property type="component" value="Unassembled WGS sequence"/>
</dbReference>
<sequence>MAALLASRGLPLLLRAASLRAPRRGASARAATLAATIAALPRSAGPLRSCALALASAAAAALSSSSPPSSCASAPVPTTTSSSTTTTTTSSSSSSSSSPPPLRVLCLHGVTSDMYGRRGVLYGPTTLAQIDAALAALAARLGVAVECYATNEEGAMADRIHAALTDGTAAVLINPGAWTHYSYGIRDALAILHCPIIEVHMSNMHAREDMRGSMGEEIRHHSVVSPIAKGIICGFGVTSYELGLYAAVAAAQQQ</sequence>
<name>A0AB34IHJ8_PRYPA</name>
<evidence type="ECO:0000313" key="4">
    <source>
        <dbReference type="EMBL" id="KAL1499375.1"/>
    </source>
</evidence>
<dbReference type="InterPro" id="IPR036441">
    <property type="entry name" value="DHquinase_II_sf"/>
</dbReference>
<organism evidence="4 5">
    <name type="scientific">Prymnesium parvum</name>
    <name type="common">Toxic golden alga</name>
    <dbReference type="NCBI Taxonomy" id="97485"/>
    <lineage>
        <taxon>Eukaryota</taxon>
        <taxon>Haptista</taxon>
        <taxon>Haptophyta</taxon>
        <taxon>Prymnesiophyceae</taxon>
        <taxon>Prymnesiales</taxon>
        <taxon>Prymnesiaceae</taxon>
        <taxon>Prymnesium</taxon>
    </lineage>
</organism>
<dbReference type="NCBIfam" id="NF003805">
    <property type="entry name" value="PRK05395.1-2"/>
    <property type="match status" value="1"/>
</dbReference>
<accession>A0AB34IHJ8</accession>
<evidence type="ECO:0000313" key="5">
    <source>
        <dbReference type="Proteomes" id="UP001515480"/>
    </source>
</evidence>
<dbReference type="HAMAP" id="MF_00169">
    <property type="entry name" value="AroQ"/>
    <property type="match status" value="1"/>
</dbReference>
<keyword evidence="5" id="KW-1185">Reference proteome</keyword>
<comment type="caution">
    <text evidence="4">The sequence shown here is derived from an EMBL/GenBank/DDBJ whole genome shotgun (WGS) entry which is preliminary data.</text>
</comment>
<dbReference type="PANTHER" id="PTHR21272:SF3">
    <property type="entry name" value="CATABOLIC 3-DEHYDROQUINASE"/>
    <property type="match status" value="1"/>
</dbReference>
<feature type="compositionally biased region" description="Low complexity" evidence="3">
    <location>
        <begin position="64"/>
        <end position="97"/>
    </location>
</feature>